<evidence type="ECO:0000313" key="2">
    <source>
        <dbReference type="Proteomes" id="UP001274321"/>
    </source>
</evidence>
<dbReference type="RefSeq" id="WP_319845056.1">
    <property type="nucleotide sequence ID" value="NZ_JAXAFJ010000008.1"/>
</dbReference>
<evidence type="ECO:0000313" key="1">
    <source>
        <dbReference type="EMBL" id="MDX6806929.1"/>
    </source>
</evidence>
<dbReference type="EMBL" id="JAXAFJ010000008">
    <property type="protein sequence ID" value="MDX6806929.1"/>
    <property type="molecule type" value="Genomic_DNA"/>
</dbReference>
<accession>A0ABU4RQ04</accession>
<comment type="caution">
    <text evidence="1">The sequence shown here is derived from an EMBL/GenBank/DDBJ whole genome shotgun (WGS) entry which is preliminary data.</text>
</comment>
<reference evidence="1 2" key="1">
    <citation type="submission" date="2023-11" db="EMBL/GenBank/DDBJ databases">
        <authorList>
            <person name="Bao R."/>
        </authorList>
    </citation>
    <scope>NUCLEOTIDE SEQUENCE [LARGE SCALE GENOMIC DNA]</scope>
    <source>
        <strain evidence="1 2">PJ23</strain>
    </source>
</reference>
<gene>
    <name evidence="1" type="ORF">SCD90_12720</name>
</gene>
<proteinExistence type="predicted"/>
<sequence>MTPLARFLRDHRLNPDDFKLVIQARSREHREELVDPIEAEMGPVRGVELNRHVTPMSGNAAEVPFTLA</sequence>
<protein>
    <submittedName>
        <fullName evidence="1">Uncharacterized protein</fullName>
    </submittedName>
</protein>
<organism evidence="1 2">
    <name type="scientific">Terrihabitans rhizophilus</name>
    <dbReference type="NCBI Taxonomy" id="3092662"/>
    <lineage>
        <taxon>Bacteria</taxon>
        <taxon>Pseudomonadati</taxon>
        <taxon>Pseudomonadota</taxon>
        <taxon>Alphaproteobacteria</taxon>
        <taxon>Hyphomicrobiales</taxon>
        <taxon>Terrihabitans</taxon>
    </lineage>
</organism>
<keyword evidence="2" id="KW-1185">Reference proteome</keyword>
<name>A0ABU4RQ04_9HYPH</name>
<dbReference type="Proteomes" id="UP001274321">
    <property type="component" value="Unassembled WGS sequence"/>
</dbReference>